<dbReference type="SUPFAM" id="SSF56784">
    <property type="entry name" value="HAD-like"/>
    <property type="match status" value="1"/>
</dbReference>
<reference evidence="2" key="1">
    <citation type="submission" date="2017-05" db="EMBL/GenBank/DDBJ databases">
        <authorList>
            <person name="Kirkegaard R."/>
            <person name="Mcilroy J S."/>
        </authorList>
    </citation>
    <scope>NUCLEOTIDE SEQUENCE [LARGE SCALE GENOMIC DNA]</scope>
</reference>
<dbReference type="InterPro" id="IPR006439">
    <property type="entry name" value="HAD-SF_hydro_IA"/>
</dbReference>
<dbReference type="PANTHER" id="PTHR43611:SF3">
    <property type="entry name" value="FLAVIN MONONUCLEOTIDE HYDROLASE 1, CHLOROPLATIC"/>
    <property type="match status" value="1"/>
</dbReference>
<gene>
    <name evidence="1" type="ORF">CFX1CAM_1002</name>
</gene>
<dbReference type="EMBL" id="LT859958">
    <property type="protein sequence ID" value="SMX54067.1"/>
    <property type="molecule type" value="Genomic_DNA"/>
</dbReference>
<protein>
    <submittedName>
        <fullName evidence="1">Uncharacterized protein</fullName>
    </submittedName>
</protein>
<dbReference type="Proteomes" id="UP000195514">
    <property type="component" value="Chromosome I"/>
</dbReference>
<dbReference type="KEGG" id="abat:CFX1CAM_1002"/>
<evidence type="ECO:0000313" key="2">
    <source>
        <dbReference type="Proteomes" id="UP000195514"/>
    </source>
</evidence>
<dbReference type="SFLD" id="SFLDG01129">
    <property type="entry name" value="C1.5:_HAD__Beta-PGM__Phosphata"/>
    <property type="match status" value="1"/>
</dbReference>
<dbReference type="PANTHER" id="PTHR43611">
    <property type="entry name" value="ALPHA-D-GLUCOSE 1-PHOSPHATE PHOSPHATASE"/>
    <property type="match status" value="1"/>
</dbReference>
<dbReference type="SFLD" id="SFLDS00003">
    <property type="entry name" value="Haloacid_Dehalogenase"/>
    <property type="match status" value="1"/>
</dbReference>
<keyword evidence="2" id="KW-1185">Reference proteome</keyword>
<proteinExistence type="predicted"/>
<dbReference type="NCBIfam" id="TIGR01549">
    <property type="entry name" value="HAD-SF-IA-v1"/>
    <property type="match status" value="1"/>
</dbReference>
<name>A0A1Y6K5D9_9CHLR</name>
<organism evidence="1 2">
    <name type="scientific">Candidatus Brevifilum fermentans</name>
    <dbReference type="NCBI Taxonomy" id="1986204"/>
    <lineage>
        <taxon>Bacteria</taxon>
        <taxon>Bacillati</taxon>
        <taxon>Chloroflexota</taxon>
        <taxon>Anaerolineae</taxon>
        <taxon>Anaerolineales</taxon>
        <taxon>Anaerolineaceae</taxon>
        <taxon>Candidatus Brevifilum</taxon>
    </lineage>
</organism>
<accession>A0A1Y6K5D9</accession>
<evidence type="ECO:0000313" key="1">
    <source>
        <dbReference type="EMBL" id="SMX54067.1"/>
    </source>
</evidence>
<dbReference type="Pfam" id="PF00702">
    <property type="entry name" value="Hydrolase"/>
    <property type="match status" value="1"/>
</dbReference>
<dbReference type="AlphaFoldDB" id="A0A1Y6K5D9"/>
<dbReference type="NCBIfam" id="TIGR01509">
    <property type="entry name" value="HAD-SF-IA-v3"/>
    <property type="match status" value="1"/>
</dbReference>
<sequence>MVNETPFLRYNISNIFDLEFERVMTIETIFFDFGGVILKQPNERKLKLWKKALGVKDHPEIEEMLENPHDSQLVKDICLGKLPEDYLWTMMAEKWHLRPTVIRFLKRRLSSNRQLNQPIVDFMAELHGQYQVSILSNAGDQTRKLLEDTYQLKRYVDEIIISAEEGVIKPDRRIFEIAMSRLGTTPERSLLLDDHLPNVMAAREFGMHAVQFISPHQAIETVRIHLDGRQS</sequence>
<dbReference type="PRINTS" id="PR00413">
    <property type="entry name" value="HADHALOGNASE"/>
</dbReference>
<dbReference type="InterPro" id="IPR036412">
    <property type="entry name" value="HAD-like_sf"/>
</dbReference>
<dbReference type="InterPro" id="IPR023214">
    <property type="entry name" value="HAD_sf"/>
</dbReference>
<dbReference type="Gene3D" id="3.40.50.1000">
    <property type="entry name" value="HAD superfamily/HAD-like"/>
    <property type="match status" value="1"/>
</dbReference>